<proteinExistence type="predicted"/>
<protein>
    <submittedName>
        <fullName evidence="1">Uncharacterized protein</fullName>
    </submittedName>
</protein>
<dbReference type="AlphaFoldDB" id="A0A2W7JUT3"/>
<name>A0A2W7JUT3_9FLAO</name>
<dbReference type="EMBL" id="QKYV01000006">
    <property type="protein sequence ID" value="PZW39210.1"/>
    <property type="molecule type" value="Genomic_DNA"/>
</dbReference>
<dbReference type="RefSeq" id="WP_111541628.1">
    <property type="nucleotide sequence ID" value="NZ_QKYV01000006.1"/>
</dbReference>
<dbReference type="Proteomes" id="UP000249542">
    <property type="component" value="Unassembled WGS sequence"/>
</dbReference>
<evidence type="ECO:0000313" key="2">
    <source>
        <dbReference type="Proteomes" id="UP000249542"/>
    </source>
</evidence>
<sequence>MNRHTLQIIVIIAIFFISVRGVSQTYVYLDENGKEISANNFDEKCNSNLLFQCLVIKQTKEFVISQIRLKQKFGKISPLEANQIKKLLSKDGKEELSNEKILLISYYDSLADYRASKEMHNFLEEKFINYYKKHIDEYKRYYKKNKVTYFSKFNKEIFEKKIKKFSKKKKKCKTKFEKKFDINVVFMHSDSSKFEKNYSDFKWVKDRGVINSVFIKNDMQDSLTSKKVRFLVLKPDGEYFISNYHYNNNSKILKTLLKNKNWSDYKEDYKKSLYGNIMGVGLFKRESRYHYKAHCF</sequence>
<organism evidence="1 2">
    <name type="scientific">Mesonia algae</name>
    <dbReference type="NCBI Taxonomy" id="213248"/>
    <lineage>
        <taxon>Bacteria</taxon>
        <taxon>Pseudomonadati</taxon>
        <taxon>Bacteroidota</taxon>
        <taxon>Flavobacteriia</taxon>
        <taxon>Flavobacteriales</taxon>
        <taxon>Flavobacteriaceae</taxon>
        <taxon>Mesonia</taxon>
    </lineage>
</organism>
<gene>
    <name evidence="1" type="ORF">LX95_02352</name>
</gene>
<accession>A0A2W7JUT3</accession>
<keyword evidence="2" id="KW-1185">Reference proteome</keyword>
<reference evidence="1 2" key="1">
    <citation type="submission" date="2018-06" db="EMBL/GenBank/DDBJ databases">
        <title>Genomic Encyclopedia of Archaeal and Bacterial Type Strains, Phase II (KMG-II): from individual species to whole genera.</title>
        <authorList>
            <person name="Goeker M."/>
        </authorList>
    </citation>
    <scope>NUCLEOTIDE SEQUENCE [LARGE SCALE GENOMIC DNA]</scope>
    <source>
        <strain evidence="1 2">DSM 15361</strain>
    </source>
</reference>
<comment type="caution">
    <text evidence="1">The sequence shown here is derived from an EMBL/GenBank/DDBJ whole genome shotgun (WGS) entry which is preliminary data.</text>
</comment>
<evidence type="ECO:0000313" key="1">
    <source>
        <dbReference type="EMBL" id="PZW39210.1"/>
    </source>
</evidence>